<dbReference type="Pfam" id="PF00884">
    <property type="entry name" value="Sulfatase"/>
    <property type="match status" value="1"/>
</dbReference>
<accession>A0A5M6D344</accession>
<proteinExistence type="inferred from homology"/>
<dbReference type="CDD" id="cd16027">
    <property type="entry name" value="SGSH"/>
    <property type="match status" value="1"/>
</dbReference>
<dbReference type="GO" id="GO:0004065">
    <property type="term" value="F:arylsulfatase activity"/>
    <property type="evidence" value="ECO:0007669"/>
    <property type="project" value="TreeGrafter"/>
</dbReference>
<dbReference type="PANTHER" id="PTHR42693">
    <property type="entry name" value="ARYLSULFATASE FAMILY MEMBER"/>
    <property type="match status" value="1"/>
</dbReference>
<keyword evidence="5" id="KW-1185">Reference proteome</keyword>
<dbReference type="SUPFAM" id="SSF53649">
    <property type="entry name" value="Alkaline phosphatase-like"/>
    <property type="match status" value="1"/>
</dbReference>
<comment type="similarity">
    <text evidence="1">Belongs to the sulfatase family.</text>
</comment>
<dbReference type="EMBL" id="VWOX01000011">
    <property type="protein sequence ID" value="KAA5541010.1"/>
    <property type="molecule type" value="Genomic_DNA"/>
</dbReference>
<evidence type="ECO:0000256" key="1">
    <source>
        <dbReference type="ARBA" id="ARBA00008779"/>
    </source>
</evidence>
<dbReference type="Proteomes" id="UP000324479">
    <property type="component" value="Unassembled WGS sequence"/>
</dbReference>
<dbReference type="AlphaFoldDB" id="A0A5M6D344"/>
<comment type="caution">
    <text evidence="4">The sequence shown here is derived from an EMBL/GenBank/DDBJ whole genome shotgun (WGS) entry which is preliminary data.</text>
</comment>
<keyword evidence="2" id="KW-0378">Hydrolase</keyword>
<feature type="domain" description="Sulfatase N-terminal" evidence="3">
    <location>
        <begin position="36"/>
        <end position="313"/>
    </location>
</feature>
<evidence type="ECO:0000313" key="4">
    <source>
        <dbReference type="EMBL" id="KAA5541010.1"/>
    </source>
</evidence>
<sequence>MMLLIRWPLTLFAGPSLAALWLVCLCHTVAVAGDRPNIVWISCEDISPNLGCYGDPHAITPNLDRLASQGVRFDNAFTPAGVCAVVRSSVITGMYAPAIGSQHMRSHIIPPPEVRAFPEYLRAAGYFCTNRSKTDYQFDPVPSIWDRQGNDHNDWRDRREPDQPFFSVINFTISHESQIRHSQQKHDAVIESIGQANARDPDQVADTLPAYLPDTPAARKNWAWYHDNITRMDQMAGEVLERLEQDGLADNTLVVFWSDHGMGMPRGKRWIYDSGTHIPMIMRWPDHLKSGSVRRDLTSTVDLAATMLAVAGVSVPKYLQGRVLIGEKKQPEPSYLYFHRDRMDEVYELQRGCRDRRWKYIRNYMPERTYAQRIDYMDEMPAMKDWRRLAAEGGLVGGQANWFAETKPAEELYDTENDPWELKNLAARPQYRDRLARMRQALESWQDEIGDTGMIPEPVLMGEMKPGGEIPQTKPPTQTTVGGNVFLESMTEGSAVVYRTRGEDGKWGDWMLFSETLELPGGLQLEAKACRIGYRTSPVVTLTVDEDR</sequence>
<dbReference type="RefSeq" id="WP_150078054.1">
    <property type="nucleotide sequence ID" value="NZ_VWOX01000011.1"/>
</dbReference>
<reference evidence="4 5" key="1">
    <citation type="submission" date="2019-08" db="EMBL/GenBank/DDBJ databases">
        <authorList>
            <person name="Dhanesh K."/>
            <person name="Kumar G."/>
            <person name="Sasikala C."/>
            <person name="Venkata Ramana C."/>
        </authorList>
    </citation>
    <scope>NUCLEOTIDE SEQUENCE [LARGE SCALE GENOMIC DNA]</scope>
    <source>
        <strain evidence="4 5">JC645</strain>
    </source>
</reference>
<dbReference type="Gene3D" id="3.40.720.10">
    <property type="entry name" value="Alkaline Phosphatase, subunit A"/>
    <property type="match status" value="1"/>
</dbReference>
<organism evidence="4 5">
    <name type="scientific">Roseiconus nitratireducens</name>
    <dbReference type="NCBI Taxonomy" id="2605748"/>
    <lineage>
        <taxon>Bacteria</taxon>
        <taxon>Pseudomonadati</taxon>
        <taxon>Planctomycetota</taxon>
        <taxon>Planctomycetia</taxon>
        <taxon>Pirellulales</taxon>
        <taxon>Pirellulaceae</taxon>
        <taxon>Roseiconus</taxon>
    </lineage>
</organism>
<name>A0A5M6D344_9BACT</name>
<evidence type="ECO:0000259" key="3">
    <source>
        <dbReference type="Pfam" id="PF00884"/>
    </source>
</evidence>
<dbReference type="InterPro" id="IPR017850">
    <property type="entry name" value="Alkaline_phosphatase_core_sf"/>
</dbReference>
<evidence type="ECO:0000313" key="5">
    <source>
        <dbReference type="Proteomes" id="UP000324479"/>
    </source>
</evidence>
<protein>
    <submittedName>
        <fullName evidence="4">Sulfatase</fullName>
    </submittedName>
</protein>
<dbReference type="InterPro" id="IPR050738">
    <property type="entry name" value="Sulfatase"/>
</dbReference>
<dbReference type="InterPro" id="IPR000917">
    <property type="entry name" value="Sulfatase_N"/>
</dbReference>
<gene>
    <name evidence="4" type="ORF">FYK55_19110</name>
</gene>
<evidence type="ECO:0000256" key="2">
    <source>
        <dbReference type="ARBA" id="ARBA00022801"/>
    </source>
</evidence>
<dbReference type="PANTHER" id="PTHR42693:SF53">
    <property type="entry name" value="ENDO-4-O-SULFATASE"/>
    <property type="match status" value="1"/>
</dbReference>